<dbReference type="PANTHER" id="PTHR43408:SF1">
    <property type="entry name" value="FMN REDUCTASE (NADPH)"/>
    <property type="match status" value="1"/>
</dbReference>
<evidence type="ECO:0000256" key="2">
    <source>
        <dbReference type="ARBA" id="ARBA00022643"/>
    </source>
</evidence>
<evidence type="ECO:0000256" key="3">
    <source>
        <dbReference type="ARBA" id="ARBA00023002"/>
    </source>
</evidence>
<sequence>MTPSETTPATVTAPAGLTAVTVVGNPKKDSRTRAAAERVAAQLGAQNHTIELSELGPGLLGWGDPAIAQAVSAVQGADLAIFASPTFKAAYTGLLKLFLDQFPGGTGLQDVVAVPLMLGGSQAHSLAPELTLRPVLSELGATCPAAALYLIDSQYETDGALEAWVERWGGTVAAACRAAGSVREGEGSDDGR</sequence>
<feature type="domain" description="NADPH-dependent FMN reductase-like" evidence="4">
    <location>
        <begin position="20"/>
        <end position="153"/>
    </location>
</feature>
<comment type="caution">
    <text evidence="5">The sequence shown here is derived from an EMBL/GenBank/DDBJ whole genome shotgun (WGS) entry which is preliminary data.</text>
</comment>
<dbReference type="EMBL" id="BMFY01000010">
    <property type="protein sequence ID" value="GGA19346.1"/>
    <property type="molecule type" value="Genomic_DNA"/>
</dbReference>
<dbReference type="GO" id="GO:0016491">
    <property type="term" value="F:oxidoreductase activity"/>
    <property type="evidence" value="ECO:0007669"/>
    <property type="project" value="UniProtKB-KW"/>
</dbReference>
<keyword evidence="6" id="KW-1185">Reference proteome</keyword>
<dbReference type="Proteomes" id="UP000616114">
    <property type="component" value="Unassembled WGS sequence"/>
</dbReference>
<dbReference type="Pfam" id="PF03358">
    <property type="entry name" value="FMN_red"/>
    <property type="match status" value="1"/>
</dbReference>
<keyword evidence="1" id="KW-0285">Flavoprotein</keyword>
<dbReference type="SUPFAM" id="SSF52218">
    <property type="entry name" value="Flavoproteins"/>
    <property type="match status" value="1"/>
</dbReference>
<name>A0A8J2TZ33_9MICO</name>
<reference evidence="5" key="1">
    <citation type="journal article" date="2014" name="Int. J. Syst. Evol. Microbiol.">
        <title>Complete genome sequence of Corynebacterium casei LMG S-19264T (=DSM 44701T), isolated from a smear-ripened cheese.</title>
        <authorList>
            <consortium name="US DOE Joint Genome Institute (JGI-PGF)"/>
            <person name="Walter F."/>
            <person name="Albersmeier A."/>
            <person name="Kalinowski J."/>
            <person name="Ruckert C."/>
        </authorList>
    </citation>
    <scope>NUCLEOTIDE SEQUENCE</scope>
    <source>
        <strain evidence="5">CGMCC 1.12785</strain>
    </source>
</reference>
<dbReference type="Gene3D" id="3.40.50.360">
    <property type="match status" value="1"/>
</dbReference>
<dbReference type="RefSeq" id="WP_188551050.1">
    <property type="nucleotide sequence ID" value="NZ_BMFY01000010.1"/>
</dbReference>
<dbReference type="InterPro" id="IPR005025">
    <property type="entry name" value="FMN_Rdtase-like_dom"/>
</dbReference>
<evidence type="ECO:0000259" key="4">
    <source>
        <dbReference type="Pfam" id="PF03358"/>
    </source>
</evidence>
<protein>
    <submittedName>
        <fullName evidence="5">FMN reductase</fullName>
    </submittedName>
</protein>
<dbReference type="PANTHER" id="PTHR43408">
    <property type="entry name" value="FMN REDUCTASE (NADPH)"/>
    <property type="match status" value="1"/>
</dbReference>
<evidence type="ECO:0000313" key="5">
    <source>
        <dbReference type="EMBL" id="GGA19346.1"/>
    </source>
</evidence>
<reference evidence="5" key="2">
    <citation type="submission" date="2020-09" db="EMBL/GenBank/DDBJ databases">
        <authorList>
            <person name="Sun Q."/>
            <person name="Zhou Y."/>
        </authorList>
    </citation>
    <scope>NUCLEOTIDE SEQUENCE</scope>
    <source>
        <strain evidence="5">CGMCC 1.12785</strain>
    </source>
</reference>
<gene>
    <name evidence="5" type="ORF">GCM10011333_23070</name>
</gene>
<dbReference type="InterPro" id="IPR051814">
    <property type="entry name" value="NAD(P)H-dep_FMN_reductase"/>
</dbReference>
<evidence type="ECO:0000313" key="6">
    <source>
        <dbReference type="Proteomes" id="UP000616114"/>
    </source>
</evidence>
<organism evidence="5 6">
    <name type="scientific">Sediminivirga luteola</name>
    <dbReference type="NCBI Taxonomy" id="1774748"/>
    <lineage>
        <taxon>Bacteria</taxon>
        <taxon>Bacillati</taxon>
        <taxon>Actinomycetota</taxon>
        <taxon>Actinomycetes</taxon>
        <taxon>Micrococcales</taxon>
        <taxon>Brevibacteriaceae</taxon>
        <taxon>Sediminivirga</taxon>
    </lineage>
</organism>
<accession>A0A8J2TZ33</accession>
<dbReference type="AlphaFoldDB" id="A0A8J2TZ33"/>
<keyword evidence="2" id="KW-0288">FMN</keyword>
<keyword evidence="3" id="KW-0560">Oxidoreductase</keyword>
<evidence type="ECO:0000256" key="1">
    <source>
        <dbReference type="ARBA" id="ARBA00022630"/>
    </source>
</evidence>
<dbReference type="InterPro" id="IPR029039">
    <property type="entry name" value="Flavoprotein-like_sf"/>
</dbReference>
<proteinExistence type="predicted"/>